<name>A0A0K9GXX3_9BACI</name>
<keyword evidence="2" id="KW-1185">Reference proteome</keyword>
<reference evidence="2" key="1">
    <citation type="submission" date="2015-07" db="EMBL/GenBank/DDBJ databases">
        <title>Genome sequencing project for genomic taxonomy and phylogenomics of Bacillus-like bacteria.</title>
        <authorList>
            <person name="Liu B."/>
            <person name="Wang J."/>
            <person name="Zhu Y."/>
            <person name="Liu G."/>
            <person name="Chen Q."/>
            <person name="Chen Z."/>
            <person name="Lan J."/>
            <person name="Che J."/>
            <person name="Ge C."/>
            <person name="Shi H."/>
            <person name="Pan Z."/>
            <person name="Liu X."/>
        </authorList>
    </citation>
    <scope>NUCLEOTIDE SEQUENCE [LARGE SCALE GENOMIC DNA]</scope>
    <source>
        <strain evidence="2">FJAT-27997</strain>
    </source>
</reference>
<gene>
    <name evidence="1" type="ORF">AC625_20085</name>
</gene>
<dbReference type="Proteomes" id="UP000037146">
    <property type="component" value="Unassembled WGS sequence"/>
</dbReference>
<dbReference type="AlphaFoldDB" id="A0A0K9GXX3"/>
<comment type="caution">
    <text evidence="1">The sequence shown here is derived from an EMBL/GenBank/DDBJ whole genome shotgun (WGS) entry which is preliminary data.</text>
</comment>
<dbReference type="PATRIC" id="fig|1679170.3.peg.4557"/>
<dbReference type="EMBL" id="LFZW01000001">
    <property type="protein sequence ID" value="KMY51559.1"/>
    <property type="molecule type" value="Genomic_DNA"/>
</dbReference>
<sequence>MLAILKDSKKMNRWEQSIQLYQKEIELEVPKEMVEVMTWILDQKTNNIPSHSFEPSTIFQVARA</sequence>
<evidence type="ECO:0000313" key="1">
    <source>
        <dbReference type="EMBL" id="KMY51559.1"/>
    </source>
</evidence>
<protein>
    <submittedName>
        <fullName evidence="1">Uncharacterized protein</fullName>
    </submittedName>
</protein>
<evidence type="ECO:0000313" key="2">
    <source>
        <dbReference type="Proteomes" id="UP000037146"/>
    </source>
</evidence>
<proteinExistence type="predicted"/>
<dbReference type="STRING" id="1679170.AC625_20085"/>
<organism evidence="1 2">
    <name type="scientific">Peribacillus loiseleuriae</name>
    <dbReference type="NCBI Taxonomy" id="1679170"/>
    <lineage>
        <taxon>Bacteria</taxon>
        <taxon>Bacillati</taxon>
        <taxon>Bacillota</taxon>
        <taxon>Bacilli</taxon>
        <taxon>Bacillales</taxon>
        <taxon>Bacillaceae</taxon>
        <taxon>Peribacillus</taxon>
    </lineage>
</organism>
<accession>A0A0K9GXX3</accession>